<dbReference type="PANTHER" id="PTHR43735">
    <property type="entry name" value="APOPTOSIS-INDUCING FACTOR 1"/>
    <property type="match status" value="1"/>
</dbReference>
<keyword evidence="8" id="KW-1185">Reference proteome</keyword>
<dbReference type="InterPro" id="IPR036188">
    <property type="entry name" value="FAD/NAD-bd_sf"/>
</dbReference>
<evidence type="ECO:0000256" key="4">
    <source>
        <dbReference type="ARBA" id="ARBA00023002"/>
    </source>
</evidence>
<dbReference type="PANTHER" id="PTHR43735:SF3">
    <property type="entry name" value="FERROPTOSIS SUPPRESSOR PROTEIN 1"/>
    <property type="match status" value="1"/>
</dbReference>
<evidence type="ECO:0000256" key="5">
    <source>
        <dbReference type="SAM" id="Coils"/>
    </source>
</evidence>
<evidence type="ECO:0000256" key="2">
    <source>
        <dbReference type="ARBA" id="ARBA00022630"/>
    </source>
</evidence>
<dbReference type="EMBL" id="SHNN01000004">
    <property type="protein sequence ID" value="MCX2982830.1"/>
    <property type="molecule type" value="Genomic_DNA"/>
</dbReference>
<dbReference type="Proteomes" id="UP001143362">
    <property type="component" value="Unassembled WGS sequence"/>
</dbReference>
<keyword evidence="4" id="KW-0560">Oxidoreductase</keyword>
<keyword evidence="5" id="KW-0175">Coiled coil</keyword>
<organism evidence="7 8">
    <name type="scientific">Candidatus Litorirhabdus singularis</name>
    <dbReference type="NCBI Taxonomy" id="2518993"/>
    <lineage>
        <taxon>Bacteria</taxon>
        <taxon>Pseudomonadati</taxon>
        <taxon>Pseudomonadota</taxon>
        <taxon>Gammaproteobacteria</taxon>
        <taxon>Cellvibrionales</taxon>
        <taxon>Halieaceae</taxon>
        <taxon>Candidatus Litorirhabdus</taxon>
    </lineage>
</organism>
<comment type="similarity">
    <text evidence="1">Belongs to the FAD-dependent oxidoreductase family.</text>
</comment>
<accession>A0ABT3TKR9</accession>
<keyword evidence="2" id="KW-0285">Flavoprotein</keyword>
<dbReference type="SUPFAM" id="SSF51905">
    <property type="entry name" value="FAD/NAD(P)-binding domain"/>
    <property type="match status" value="1"/>
</dbReference>
<evidence type="ECO:0000313" key="8">
    <source>
        <dbReference type="Proteomes" id="UP001143362"/>
    </source>
</evidence>
<feature type="coiled-coil region" evidence="5">
    <location>
        <begin position="115"/>
        <end position="142"/>
    </location>
</feature>
<comment type="caution">
    <text evidence="7">The sequence shown here is derived from an EMBL/GenBank/DDBJ whole genome shotgun (WGS) entry which is preliminary data.</text>
</comment>
<evidence type="ECO:0000259" key="6">
    <source>
        <dbReference type="Pfam" id="PF07992"/>
    </source>
</evidence>
<reference evidence="7" key="1">
    <citation type="submission" date="2019-02" db="EMBL/GenBank/DDBJ databases">
        <authorList>
            <person name="Li S.-H."/>
        </authorList>
    </citation>
    <scope>NUCLEOTIDE SEQUENCE</scope>
    <source>
        <strain evidence="7">IMCC14734</strain>
    </source>
</reference>
<dbReference type="RefSeq" id="WP_279246856.1">
    <property type="nucleotide sequence ID" value="NZ_SHNN01000004.1"/>
</dbReference>
<dbReference type="Pfam" id="PF07992">
    <property type="entry name" value="Pyr_redox_2"/>
    <property type="match status" value="1"/>
</dbReference>
<evidence type="ECO:0000313" key="7">
    <source>
        <dbReference type="EMBL" id="MCX2982830.1"/>
    </source>
</evidence>
<dbReference type="Gene3D" id="3.50.50.100">
    <property type="match status" value="1"/>
</dbReference>
<protein>
    <submittedName>
        <fullName evidence="7">Pyridine nucleotide-disulfide oxidoreductase</fullName>
    </submittedName>
</protein>
<evidence type="ECO:0000256" key="3">
    <source>
        <dbReference type="ARBA" id="ARBA00022827"/>
    </source>
</evidence>
<dbReference type="PRINTS" id="PR00368">
    <property type="entry name" value="FADPNR"/>
</dbReference>
<name>A0ABT3TKR9_9GAMM</name>
<proteinExistence type="inferred from homology"/>
<gene>
    <name evidence="7" type="ORF">EYC98_18360</name>
</gene>
<feature type="domain" description="FAD/NAD(P)-binding" evidence="6">
    <location>
        <begin position="5"/>
        <end position="284"/>
    </location>
</feature>
<dbReference type="InterPro" id="IPR023753">
    <property type="entry name" value="FAD/NAD-binding_dom"/>
</dbReference>
<evidence type="ECO:0000256" key="1">
    <source>
        <dbReference type="ARBA" id="ARBA00006442"/>
    </source>
</evidence>
<sequence length="385" mass="42447">MKQRILIAGFGDTGLLVAINLSKHYDILGVSPKPCLVSGQELGLRLTQPQAWKRDYLMPYERYRKLDGVRTVQGLISAINSDQSTVTITRADGTEMVEPYDALVIASGVTNGFWRDNSLADLATINNQIEAASQQLLAANSAAIIGGGATGVSVAANLAAQHPAKAVHFFYSQEQPLPGYHPRTRAQVTKHLENVGVHLHPQHRAKVESDFSGDRLTTEPVNWSSGQDDFQADITLWALGKVTPNNSFVPADMLNRDGFVKADEFLRVPGYNNIFTVGDIAATDPNRSSARNWGYRLLGHNIRASLQGKPDRMKPYSAPENRWGSIYGVQDPNLPDSGLRVFQPDGGSFRFPRWSVQSLLFPLAVRKMIYKGVRPSLDGETRQEH</sequence>
<keyword evidence="3" id="KW-0274">FAD</keyword>